<evidence type="ECO:0000256" key="1">
    <source>
        <dbReference type="SAM" id="MobiDB-lite"/>
    </source>
</evidence>
<gene>
    <name evidence="2" type="ordered locus">Halxa_1041</name>
</gene>
<evidence type="ECO:0000313" key="2">
    <source>
        <dbReference type="EMBL" id="AEH35677.1"/>
    </source>
</evidence>
<dbReference type="KEGG" id="hxa:Halxa_1041"/>
<evidence type="ECO:0000313" key="3">
    <source>
        <dbReference type="Proteomes" id="UP000006794"/>
    </source>
</evidence>
<sequence>MSVSGLCQICESRQAQERCDNCGTLACEQHYEQDTNLCADCASQARPGSGDPVTNPNQDPDHDDVDVNRF</sequence>
<evidence type="ECO:0008006" key="4">
    <source>
        <dbReference type="Google" id="ProtNLM"/>
    </source>
</evidence>
<proteinExistence type="predicted"/>
<dbReference type="EMBL" id="CP002839">
    <property type="protein sequence ID" value="AEH35677.1"/>
    <property type="molecule type" value="Genomic_DNA"/>
</dbReference>
<name>F8D968_HALXS</name>
<dbReference type="GeneID" id="10796014"/>
<dbReference type="AlphaFoldDB" id="F8D968"/>
<protein>
    <recommendedName>
        <fullName evidence="4">HIT-type domain-containing protein</fullName>
    </recommendedName>
</protein>
<dbReference type="RefSeq" id="WP_013878577.1">
    <property type="nucleotide sequence ID" value="NC_015666.1"/>
</dbReference>
<accession>F8D968</accession>
<dbReference type="OrthoDB" id="70008at2157"/>
<feature type="region of interest" description="Disordered" evidence="1">
    <location>
        <begin position="45"/>
        <end position="70"/>
    </location>
</feature>
<keyword evidence="3" id="KW-1185">Reference proteome</keyword>
<reference evidence="2 3" key="1">
    <citation type="journal article" date="2012" name="Stand. Genomic Sci.">
        <title>Complete genome sequence of Halopiger xanaduensis type strain (SH-6(T)).</title>
        <authorList>
            <person name="Anderson I."/>
            <person name="Tindall B.J."/>
            <person name="Rohde M."/>
            <person name="Lucas S."/>
            <person name="Han J."/>
            <person name="Lapidus A."/>
            <person name="Cheng J.F."/>
            <person name="Goodwin L."/>
            <person name="Pitluck S."/>
            <person name="Peters L."/>
            <person name="Pati A."/>
            <person name="Mikhailova N."/>
            <person name="Pagani I."/>
            <person name="Teshima H."/>
            <person name="Han C."/>
            <person name="Tapia R."/>
            <person name="Land M."/>
            <person name="Woyke T."/>
            <person name="Klenk H.P."/>
            <person name="Kyrpides N."/>
            <person name="Ivanova N."/>
        </authorList>
    </citation>
    <scope>NUCLEOTIDE SEQUENCE [LARGE SCALE GENOMIC DNA]</scope>
    <source>
        <strain evidence="3">DSM 18323 / JCM 14033 / SH-6</strain>
    </source>
</reference>
<dbReference type="HOGENOM" id="CLU_202923_0_0_2"/>
<organism evidence="2 3">
    <name type="scientific">Halopiger xanaduensis (strain DSM 18323 / JCM 14033 / SH-6)</name>
    <dbReference type="NCBI Taxonomy" id="797210"/>
    <lineage>
        <taxon>Archaea</taxon>
        <taxon>Methanobacteriati</taxon>
        <taxon>Methanobacteriota</taxon>
        <taxon>Stenosarchaea group</taxon>
        <taxon>Halobacteria</taxon>
        <taxon>Halobacteriales</taxon>
        <taxon>Natrialbaceae</taxon>
        <taxon>Halopiger</taxon>
    </lineage>
</organism>
<dbReference type="eggNOG" id="arCOG06415">
    <property type="taxonomic scope" value="Archaea"/>
</dbReference>
<dbReference type="Proteomes" id="UP000006794">
    <property type="component" value="Chromosome"/>
</dbReference>